<dbReference type="Proteomes" id="UP001169242">
    <property type="component" value="Unassembled WGS sequence"/>
</dbReference>
<reference evidence="1" key="1">
    <citation type="journal article" date="2023" name="Int. J. Syst. Evol. Microbiol.">
        <title>&lt;i&gt;Holtiella tumoricola&lt;/i&gt; gen. nov. sp. nov., isolated from a human clinical sample.</title>
        <authorList>
            <person name="Allen-Vercoe E."/>
            <person name="Daigneault M.C."/>
            <person name="Vancuren S.J."/>
            <person name="Cochrane K."/>
            <person name="O'Neal L.L."/>
            <person name="Sankaranarayanan K."/>
            <person name="Lawson P.A."/>
        </authorList>
    </citation>
    <scope>NUCLEOTIDE SEQUENCE</scope>
    <source>
        <strain evidence="1">CC70A</strain>
    </source>
</reference>
<dbReference type="InterPro" id="IPR010064">
    <property type="entry name" value="HK97-gp10_tail"/>
</dbReference>
<dbReference type="Pfam" id="PF04883">
    <property type="entry name" value="HK97-gp10_like"/>
    <property type="match status" value="1"/>
</dbReference>
<gene>
    <name evidence="1" type="ORF">PBV87_11510</name>
</gene>
<dbReference type="EMBL" id="JAQIFT010000045">
    <property type="protein sequence ID" value="MDA3732110.1"/>
    <property type="molecule type" value="Genomic_DNA"/>
</dbReference>
<protein>
    <submittedName>
        <fullName evidence="1">HK97 gp10 family phage protein</fullName>
    </submittedName>
</protein>
<evidence type="ECO:0000313" key="1">
    <source>
        <dbReference type="EMBL" id="MDA3732110.1"/>
    </source>
</evidence>
<dbReference type="NCBIfam" id="TIGR01725">
    <property type="entry name" value="phge_HK97_gp10"/>
    <property type="match status" value="1"/>
</dbReference>
<organism evidence="1 2">
    <name type="scientific">Holtiella tumoricola</name>
    <dbReference type="NCBI Taxonomy" id="3018743"/>
    <lineage>
        <taxon>Bacteria</taxon>
        <taxon>Bacillati</taxon>
        <taxon>Bacillota</taxon>
        <taxon>Clostridia</taxon>
        <taxon>Lachnospirales</taxon>
        <taxon>Cellulosilyticaceae</taxon>
        <taxon>Holtiella</taxon>
    </lineage>
</organism>
<proteinExistence type="predicted"/>
<keyword evidence="2" id="KW-1185">Reference proteome</keyword>
<comment type="caution">
    <text evidence="1">The sequence shown here is derived from an EMBL/GenBank/DDBJ whole genome shotgun (WGS) entry which is preliminary data.</text>
</comment>
<name>A0AA42J188_9FIRM</name>
<accession>A0AA42J188</accession>
<dbReference type="RefSeq" id="WP_271012386.1">
    <property type="nucleotide sequence ID" value="NZ_JAQIFT010000045.1"/>
</dbReference>
<evidence type="ECO:0000313" key="2">
    <source>
        <dbReference type="Proteomes" id="UP001169242"/>
    </source>
</evidence>
<sequence>MASCELDLIGMDELMEKLNELGQKGTKAINKALEKGAEPILQNMKNTDVFDDRSGRLRDSLKVSKVKTRKNVKFVWIGDVDREAIWGWYIENGTSKHVATPFMRPAWREEKEKALKIIKEEMSNVLKDLSEGV</sequence>
<dbReference type="AlphaFoldDB" id="A0AA42J188"/>